<evidence type="ECO:0000313" key="5">
    <source>
        <dbReference type="Proteomes" id="UP000640489"/>
    </source>
</evidence>
<dbReference type="EMBL" id="JADKPN010000001">
    <property type="protein sequence ID" value="MBF4761915.1"/>
    <property type="molecule type" value="Genomic_DNA"/>
</dbReference>
<proteinExistence type="predicted"/>
<protein>
    <submittedName>
        <fullName evidence="4">DUF1707 domain-containing protein</fullName>
    </submittedName>
</protein>
<gene>
    <name evidence="4" type="ORF">ISU07_02140</name>
</gene>
<keyword evidence="5" id="KW-1185">Reference proteome</keyword>
<dbReference type="AlphaFoldDB" id="A0A930VBR5"/>
<dbReference type="Pfam" id="PF08044">
    <property type="entry name" value="DUF1707"/>
    <property type="match status" value="1"/>
</dbReference>
<keyword evidence="2" id="KW-1133">Transmembrane helix</keyword>
<feature type="compositionally biased region" description="Pro residues" evidence="1">
    <location>
        <begin position="85"/>
        <end position="94"/>
    </location>
</feature>
<feature type="domain" description="DUF1707" evidence="3">
    <location>
        <begin position="4"/>
        <end position="56"/>
    </location>
</feature>
<dbReference type="Proteomes" id="UP000640489">
    <property type="component" value="Unassembled WGS sequence"/>
</dbReference>
<sequence>MPEIRIGDADRTAAAEELGEHFAQGRLTADEHQERLDRVMSARTASELTPLFADLPGSRYRAQRAYATADRPGVGSDRPRGGRPYPGPPFGRPPFGRPLVTRGRGWFGTLPFPLRLLLVLIVAAVVVTHLPLILIGLVVWFVLARLGHGRRHDRWSRRAA</sequence>
<evidence type="ECO:0000256" key="1">
    <source>
        <dbReference type="SAM" id="MobiDB-lite"/>
    </source>
</evidence>
<dbReference type="PANTHER" id="PTHR40763">
    <property type="entry name" value="MEMBRANE PROTEIN-RELATED"/>
    <property type="match status" value="1"/>
</dbReference>
<dbReference type="InterPro" id="IPR012551">
    <property type="entry name" value="DUF1707_SHOCT-like"/>
</dbReference>
<feature type="region of interest" description="Disordered" evidence="1">
    <location>
        <begin position="66"/>
        <end position="94"/>
    </location>
</feature>
<keyword evidence="2" id="KW-0472">Membrane</keyword>
<reference evidence="4" key="1">
    <citation type="submission" date="2020-11" db="EMBL/GenBank/DDBJ databases">
        <title>Nocardioides sp. nov., isolated from Soil of Cynanchum wilfordii Hemsley rhizosphere.</title>
        <authorList>
            <person name="Lee J.-S."/>
            <person name="Suh M.K."/>
            <person name="Kim J.-S."/>
        </authorList>
    </citation>
    <scope>NUCLEOTIDE SEQUENCE</scope>
    <source>
        <strain evidence="4">KCTC 19275</strain>
    </source>
</reference>
<feature type="transmembrane region" description="Helical" evidence="2">
    <location>
        <begin position="116"/>
        <end position="144"/>
    </location>
</feature>
<organism evidence="4 5">
    <name type="scientific">Nocardioides islandensis</name>
    <dbReference type="NCBI Taxonomy" id="433663"/>
    <lineage>
        <taxon>Bacteria</taxon>
        <taxon>Bacillati</taxon>
        <taxon>Actinomycetota</taxon>
        <taxon>Actinomycetes</taxon>
        <taxon>Propionibacteriales</taxon>
        <taxon>Nocardioidaceae</taxon>
        <taxon>Nocardioides</taxon>
    </lineage>
</organism>
<evidence type="ECO:0000259" key="3">
    <source>
        <dbReference type="Pfam" id="PF08044"/>
    </source>
</evidence>
<evidence type="ECO:0000256" key="2">
    <source>
        <dbReference type="SAM" id="Phobius"/>
    </source>
</evidence>
<evidence type="ECO:0000313" key="4">
    <source>
        <dbReference type="EMBL" id="MBF4761915.1"/>
    </source>
</evidence>
<accession>A0A930VBR5</accession>
<comment type="caution">
    <text evidence="4">The sequence shown here is derived from an EMBL/GenBank/DDBJ whole genome shotgun (WGS) entry which is preliminary data.</text>
</comment>
<keyword evidence="2" id="KW-0812">Transmembrane</keyword>
<name>A0A930VBR5_9ACTN</name>
<dbReference type="RefSeq" id="WP_194705093.1">
    <property type="nucleotide sequence ID" value="NZ_JADKPN010000001.1"/>
</dbReference>
<dbReference type="PANTHER" id="PTHR40763:SF5">
    <property type="entry name" value="MEMBRANE PROTEIN"/>
    <property type="match status" value="1"/>
</dbReference>